<keyword evidence="11" id="KW-0812">Transmembrane</keyword>
<feature type="compositionally biased region" description="Basic residues" evidence="10">
    <location>
        <begin position="158"/>
        <end position="170"/>
    </location>
</feature>
<reference evidence="12" key="2">
    <citation type="submission" date="2025-09" db="UniProtKB">
        <authorList>
            <consortium name="Ensembl"/>
        </authorList>
    </citation>
    <scope>IDENTIFICATION</scope>
</reference>
<dbReference type="GO" id="GO:1902600">
    <property type="term" value="P:proton transmembrane transport"/>
    <property type="evidence" value="ECO:0007669"/>
    <property type="project" value="UniProtKB-KW"/>
</dbReference>
<keyword evidence="5" id="KW-0375">Hydrogen ion transport</keyword>
<feature type="transmembrane region" description="Helical" evidence="11">
    <location>
        <begin position="568"/>
        <end position="587"/>
    </location>
</feature>
<reference evidence="12" key="1">
    <citation type="submission" date="2025-08" db="UniProtKB">
        <authorList>
            <consortium name="Ensembl"/>
        </authorList>
    </citation>
    <scope>IDENTIFICATION</scope>
</reference>
<organism evidence="12 13">
    <name type="scientific">Pelusios castaneus</name>
    <name type="common">West African mud turtle</name>
    <dbReference type="NCBI Taxonomy" id="367368"/>
    <lineage>
        <taxon>Eukaryota</taxon>
        <taxon>Metazoa</taxon>
        <taxon>Chordata</taxon>
        <taxon>Craniata</taxon>
        <taxon>Vertebrata</taxon>
        <taxon>Euteleostomi</taxon>
        <taxon>Archelosauria</taxon>
        <taxon>Testudinata</taxon>
        <taxon>Testudines</taxon>
        <taxon>Pleurodira</taxon>
        <taxon>Pelomedusidae</taxon>
        <taxon>Pelusios</taxon>
    </lineage>
</organism>
<keyword evidence="3" id="KW-0813">Transport</keyword>
<keyword evidence="11" id="KW-1133">Transmembrane helix</keyword>
<evidence type="ECO:0000256" key="3">
    <source>
        <dbReference type="ARBA" id="ARBA00022448"/>
    </source>
</evidence>
<evidence type="ECO:0000256" key="4">
    <source>
        <dbReference type="ARBA" id="ARBA00022547"/>
    </source>
</evidence>
<evidence type="ECO:0000256" key="7">
    <source>
        <dbReference type="ARBA" id="ARBA00023128"/>
    </source>
</evidence>
<comment type="subcellular location">
    <subcellularLocation>
        <location evidence="1">Mitochondrion membrane</location>
    </subcellularLocation>
</comment>
<feature type="region of interest" description="Disordered" evidence="10">
    <location>
        <begin position="158"/>
        <end position="186"/>
    </location>
</feature>
<keyword evidence="6" id="KW-0406">Ion transport</keyword>
<dbReference type="Ensembl" id="ENSPCET00000008659.1">
    <property type="protein sequence ID" value="ENSPCEP00000008361.1"/>
    <property type="gene ID" value="ENSPCEG00000006740.1"/>
</dbReference>
<dbReference type="GO" id="GO:0045259">
    <property type="term" value="C:proton-transporting ATP synthase complex"/>
    <property type="evidence" value="ECO:0007669"/>
    <property type="project" value="UniProtKB-KW"/>
</dbReference>
<evidence type="ECO:0000256" key="6">
    <source>
        <dbReference type="ARBA" id="ARBA00023065"/>
    </source>
</evidence>
<dbReference type="GO" id="GO:0031966">
    <property type="term" value="C:mitochondrial membrane"/>
    <property type="evidence" value="ECO:0007669"/>
    <property type="project" value="UniProtKB-SubCell"/>
</dbReference>
<evidence type="ECO:0000313" key="13">
    <source>
        <dbReference type="Proteomes" id="UP000694393"/>
    </source>
</evidence>
<evidence type="ECO:0000256" key="1">
    <source>
        <dbReference type="ARBA" id="ARBA00004325"/>
    </source>
</evidence>
<keyword evidence="4" id="KW-0138">CF(0)</keyword>
<dbReference type="GO" id="GO:0006754">
    <property type="term" value="P:ATP biosynthetic process"/>
    <property type="evidence" value="ECO:0007669"/>
    <property type="project" value="UniProtKB-KW"/>
</dbReference>
<protein>
    <recommendedName>
        <fullName evidence="14">ATP synthase subunit f, mitochondrial</fullName>
    </recommendedName>
</protein>
<comment type="similarity">
    <text evidence="2">Belongs to the ATPase F chain family.</text>
</comment>
<dbReference type="InterPro" id="IPR037694">
    <property type="entry name" value="MTNAP1"/>
</dbReference>
<keyword evidence="7" id="KW-0496">Mitochondrion</keyword>
<feature type="region of interest" description="Disordered" evidence="10">
    <location>
        <begin position="47"/>
        <end position="125"/>
    </location>
</feature>
<dbReference type="Proteomes" id="UP000694393">
    <property type="component" value="Unplaced"/>
</dbReference>
<feature type="compositionally biased region" description="Polar residues" evidence="10">
    <location>
        <begin position="200"/>
        <end position="215"/>
    </location>
</feature>
<evidence type="ECO:0000256" key="2">
    <source>
        <dbReference type="ARBA" id="ARBA00005895"/>
    </source>
</evidence>
<feature type="compositionally biased region" description="Polar residues" evidence="10">
    <location>
        <begin position="171"/>
        <end position="184"/>
    </location>
</feature>
<name>A0A8C8RN65_9SAUR</name>
<evidence type="ECO:0000313" key="12">
    <source>
        <dbReference type="Ensembl" id="ENSPCEP00000008361.1"/>
    </source>
</evidence>
<feature type="compositionally biased region" description="Basic and acidic residues" evidence="10">
    <location>
        <begin position="60"/>
        <end position="97"/>
    </location>
</feature>
<keyword evidence="9" id="KW-0066">ATP synthesis</keyword>
<dbReference type="AlphaFoldDB" id="A0A8C8RN65"/>
<dbReference type="PANTHER" id="PTHR16270:SF5">
    <property type="entry name" value="HYPOTHETICAL LOC287798"/>
    <property type="match status" value="1"/>
</dbReference>
<evidence type="ECO:0000256" key="11">
    <source>
        <dbReference type="SAM" id="Phobius"/>
    </source>
</evidence>
<accession>A0A8C8RN65</accession>
<evidence type="ECO:0000256" key="10">
    <source>
        <dbReference type="SAM" id="MobiDB-lite"/>
    </source>
</evidence>
<evidence type="ECO:0000256" key="5">
    <source>
        <dbReference type="ARBA" id="ARBA00022781"/>
    </source>
</evidence>
<evidence type="ECO:0008006" key="14">
    <source>
        <dbReference type="Google" id="ProtNLM"/>
    </source>
</evidence>
<dbReference type="Pfam" id="PF10206">
    <property type="entry name" value="WRW"/>
    <property type="match status" value="1"/>
</dbReference>
<evidence type="ECO:0000256" key="9">
    <source>
        <dbReference type="ARBA" id="ARBA00023310"/>
    </source>
</evidence>
<proteinExistence type="inferred from homology"/>
<sequence>MAGAPSGMELCPYCRRPFKRLKSHLPHCKMAGEMKPAFDSVQVPSAEFDASHSKPVRLVAPEKIKGQSEEKTTTTDSGSKRESKKKPLDKIRNKAESKLNPLQTRGNAGSEIASSLPAEKPDENTKWQIKLASEKRHRGENGNTVEEEAKMHMNAAKKRTSKAKHTKKLPTTHTIQSKNTSCDENSAPGGILELSSLNKSASMFPNDPTRSSSQQKQRKVGAPTEKAAGSLGLLTGDPESIPRAAIEGVKIVIEKHRVKVLRDRNESKIQDALAECATTGNCTSQAWYMKILASDCSESHAGTVQSDRWKNMNTNAFSPEVAESNTWSGERERGNSLTALEMHVLSEHAEADCRKIPCELIQRDRVDKSKAEEKQFYLNGDVAPKAAFSASLTEKPHPTVRETLREASERIASTYLTGVQQLLEDRKHIPLVSEPVLDKERRDSKLNLFHTSKNQPIFLLQASGQNIQARSIGLEWFPELYPNYHRLNMFPGRPLQGDVEIKMKKLEPSSLEGRQAPLGEKRLMDVKLRELPSWLTACDFSPKGLLRAVQKAWSSYYHKYIDVRRGRAAGISMLLAGYCILSYGWRYKHMKQDCWRKYH</sequence>
<keyword evidence="8 11" id="KW-0472">Membrane</keyword>
<dbReference type="PANTHER" id="PTHR16270">
    <property type="entry name" value="HYPOTHETICAL LOC287798"/>
    <property type="match status" value="1"/>
</dbReference>
<evidence type="ECO:0000256" key="8">
    <source>
        <dbReference type="ARBA" id="ARBA00023136"/>
    </source>
</evidence>
<keyword evidence="13" id="KW-1185">Reference proteome</keyword>
<feature type="region of interest" description="Disordered" evidence="10">
    <location>
        <begin position="200"/>
        <end position="235"/>
    </location>
</feature>
<dbReference type="InterPro" id="IPR019344">
    <property type="entry name" value="F1F0-ATPsyn_F_prd"/>
</dbReference>